<comment type="caution">
    <text evidence="2">The sequence shown here is derived from an EMBL/GenBank/DDBJ whole genome shotgun (WGS) entry which is preliminary data.</text>
</comment>
<name>A0A0Q2MHE3_VIBFU</name>
<protein>
    <recommendedName>
        <fullName evidence="4">Rad50/SbcC-type AAA domain-containing protein</fullName>
    </recommendedName>
</protein>
<sequence length="536" mass="62277">MIFKEFAIGNGNESYCEKRFNNNVNVIFSDDNNRGKTLVLQGIFYAIGNSPIWPEGFDYKSYYFYTKLEIDFVDYHFIRKGSSFIVKFNSNIKIFDSESDLRTFLSKIIGSFPKVHKNGIDVTVDLSTFYEMFFIGQDKRNPSSLISSNYFKKDDFKSMLCQLKGIDRPIFDSGDEVERREKIKNLKASRQSILKKMMLVSKNPALSVITSKTQDAERAERIRNRVKEITRDINERQKKRNRETIRVEKLQLLKNELNSLNRSLELGEVICSDCKSNRIVFKNKEIEFDVSNIEVRNEILKSIDESIEVRIESSASLTHEINVLQDKLKTIQKETPVDLFQIALFSDDIRSEEEYDKQASDLLKEIKELESSANAIKKGFKDTQTECKDFINHLVLLMNKYCKKVDPSGRLNFEDLFSKKNTVYSGSDNQEYYFCRTLAINEELGHRFPIVVDSFRDGELSTYKEEKMLDIYTSLGKQVILTSTLKKQEYQQDKYNYQGITSIDYSNHEDGKLLSSLHNDSFSKIINQFGGLIQIN</sequence>
<dbReference type="EMBL" id="LKHS01000003">
    <property type="protein sequence ID" value="KQH87329.1"/>
    <property type="molecule type" value="Genomic_DNA"/>
</dbReference>
<feature type="coiled-coil region" evidence="1">
    <location>
        <begin position="314"/>
        <end position="372"/>
    </location>
</feature>
<dbReference type="AlphaFoldDB" id="A0A0Q2MHE3"/>
<dbReference type="Proteomes" id="UP000051221">
    <property type="component" value="Unassembled WGS sequence"/>
</dbReference>
<dbReference type="RefSeq" id="WP_055465358.1">
    <property type="nucleotide sequence ID" value="NZ_LKHS01000003.1"/>
</dbReference>
<evidence type="ECO:0000256" key="1">
    <source>
        <dbReference type="SAM" id="Coils"/>
    </source>
</evidence>
<organism evidence="2 3">
    <name type="scientific">Vibrio furnissii</name>
    <dbReference type="NCBI Taxonomy" id="29494"/>
    <lineage>
        <taxon>Bacteria</taxon>
        <taxon>Pseudomonadati</taxon>
        <taxon>Pseudomonadota</taxon>
        <taxon>Gammaproteobacteria</taxon>
        <taxon>Vibrionales</taxon>
        <taxon>Vibrionaceae</taxon>
        <taxon>Vibrio</taxon>
    </lineage>
</organism>
<dbReference type="InParanoid" id="A0A0Q2MHE3"/>
<evidence type="ECO:0000313" key="3">
    <source>
        <dbReference type="Proteomes" id="UP000051221"/>
    </source>
</evidence>
<reference evidence="2 3" key="1">
    <citation type="submission" date="2015-08" db="EMBL/GenBank/DDBJ databases">
        <title>Antibacterial properties of a collection of Vibrionaceae strains.</title>
        <authorList>
            <person name="Giubergia S."/>
        </authorList>
    </citation>
    <scope>NUCLEOTIDE SEQUENCE [LARGE SCALE GENOMIC DNA]</scope>
    <source>
        <strain evidence="2 3">S0821</strain>
    </source>
</reference>
<gene>
    <name evidence="2" type="ORF">AMR76_03710</name>
</gene>
<keyword evidence="1" id="KW-0175">Coiled coil</keyword>
<evidence type="ECO:0000313" key="2">
    <source>
        <dbReference type="EMBL" id="KQH87329.1"/>
    </source>
</evidence>
<evidence type="ECO:0008006" key="4">
    <source>
        <dbReference type="Google" id="ProtNLM"/>
    </source>
</evidence>
<proteinExistence type="predicted"/>
<keyword evidence="3" id="KW-1185">Reference proteome</keyword>
<accession>A0A0Q2MHE3</accession>